<dbReference type="AlphaFoldDB" id="A0A7R8CZE7"/>
<keyword evidence="2" id="KW-1185">Reference proteome</keyword>
<dbReference type="PANTHER" id="PTHR46954:SF1">
    <property type="entry name" value="C2H2-TYPE DOMAIN-CONTAINING PROTEIN"/>
    <property type="match status" value="1"/>
</dbReference>
<evidence type="ECO:0000313" key="2">
    <source>
        <dbReference type="Proteomes" id="UP000675881"/>
    </source>
</evidence>
<evidence type="ECO:0000313" key="1">
    <source>
        <dbReference type="EMBL" id="CAF2949881.1"/>
    </source>
</evidence>
<gene>
    <name evidence="1" type="ORF">LSAA_9834</name>
</gene>
<organism evidence="1 2">
    <name type="scientific">Lepeophtheirus salmonis</name>
    <name type="common">Salmon louse</name>
    <name type="synonym">Caligus salmonis</name>
    <dbReference type="NCBI Taxonomy" id="72036"/>
    <lineage>
        <taxon>Eukaryota</taxon>
        <taxon>Metazoa</taxon>
        <taxon>Ecdysozoa</taxon>
        <taxon>Arthropoda</taxon>
        <taxon>Crustacea</taxon>
        <taxon>Multicrustacea</taxon>
        <taxon>Hexanauplia</taxon>
        <taxon>Copepoda</taxon>
        <taxon>Siphonostomatoida</taxon>
        <taxon>Caligidae</taxon>
        <taxon>Lepeophtheirus</taxon>
    </lineage>
</organism>
<dbReference type="PANTHER" id="PTHR46954">
    <property type="entry name" value="C2H2-TYPE DOMAIN-CONTAINING PROTEIN"/>
    <property type="match status" value="1"/>
</dbReference>
<protein>
    <submittedName>
        <fullName evidence="1">(salmon louse) hypothetical protein</fullName>
    </submittedName>
</protein>
<dbReference type="Proteomes" id="UP000675881">
    <property type="component" value="Chromosome 5"/>
</dbReference>
<accession>A0A7R8CZE7</accession>
<reference evidence="1" key="1">
    <citation type="submission" date="2021-02" db="EMBL/GenBank/DDBJ databases">
        <authorList>
            <person name="Bekaert M."/>
        </authorList>
    </citation>
    <scope>NUCLEOTIDE SEQUENCE</scope>
    <source>
        <strain evidence="1">IoA-00</strain>
    </source>
</reference>
<proteinExistence type="predicted"/>
<name>A0A7R8CZE7_LEPSM</name>
<sequence>MFAKSFTDDLKDLDPLFGPDAINYFSNDDKARVPLGLAVANLQAPIFNVRLQEMSSLFYCSVSLFKELKLDALKHGVNATGLSAFNAVERRIAKLSHDLSGIILPHDTYASHLNESGKKINPELEREKISLHLKFSLKSGQTLSLIII</sequence>
<dbReference type="EMBL" id="HG994584">
    <property type="protein sequence ID" value="CAF2949881.1"/>
    <property type="molecule type" value="Genomic_DNA"/>
</dbReference>